<organism evidence="4 5">
    <name type="scientific">Paragonimus westermani</name>
    <dbReference type="NCBI Taxonomy" id="34504"/>
    <lineage>
        <taxon>Eukaryota</taxon>
        <taxon>Metazoa</taxon>
        <taxon>Spiralia</taxon>
        <taxon>Lophotrochozoa</taxon>
        <taxon>Platyhelminthes</taxon>
        <taxon>Trematoda</taxon>
        <taxon>Digenea</taxon>
        <taxon>Plagiorchiida</taxon>
        <taxon>Troglotremata</taxon>
        <taxon>Troglotrematidae</taxon>
        <taxon>Paragonimus</taxon>
    </lineage>
</organism>
<dbReference type="Gene3D" id="3.30.70.890">
    <property type="entry name" value="GHMP kinase, C-terminal domain"/>
    <property type="match status" value="1"/>
</dbReference>
<proteinExistence type="predicted"/>
<protein>
    <recommendedName>
        <fullName evidence="3">GHMP kinase C-terminal domain-containing protein</fullName>
    </recommendedName>
</protein>
<sequence>NGKNLLSLVDLPAPVQIPYGIEHLLNITSCLYRVVQLLIKQSLDPELNTSTRPLCLADAQQAWKQARPGLMLTSEQTDGSIVERCLKVGVDTRDQLLMDGRMTVNDLDLCLTPTTKNMTEFKLRARAEHVYAEAERTLAFYDLCQPLTAAGDTSLLADLPQKLGELMNRSQESCAKLYECSCPALDDLVNVCKSAGAIGSRLTGAGWGGCTVSLVPVTDLTHFMHQIRRDYYEKRGFSQFEADQLVFVSKPGPPAGVMLVD</sequence>
<evidence type="ECO:0000259" key="3">
    <source>
        <dbReference type="Pfam" id="PF08544"/>
    </source>
</evidence>
<gene>
    <name evidence="4" type="ORF">P879_04747</name>
</gene>
<dbReference type="GO" id="GO:0006012">
    <property type="term" value="P:galactose metabolic process"/>
    <property type="evidence" value="ECO:0007669"/>
    <property type="project" value="TreeGrafter"/>
</dbReference>
<dbReference type="OrthoDB" id="187738at2759"/>
<dbReference type="InterPro" id="IPR013750">
    <property type="entry name" value="GHMP_kinase_C_dom"/>
</dbReference>
<keyword evidence="5" id="KW-1185">Reference proteome</keyword>
<dbReference type="PANTHER" id="PTHR10457">
    <property type="entry name" value="MEVALONATE KINASE/GALACTOKINASE"/>
    <property type="match status" value="1"/>
</dbReference>
<evidence type="ECO:0000313" key="5">
    <source>
        <dbReference type="Proteomes" id="UP000699462"/>
    </source>
</evidence>
<keyword evidence="2" id="KW-0067">ATP-binding</keyword>
<dbReference type="GO" id="GO:0005829">
    <property type="term" value="C:cytosol"/>
    <property type="evidence" value="ECO:0007669"/>
    <property type="project" value="TreeGrafter"/>
</dbReference>
<dbReference type="AlphaFoldDB" id="A0A8T0DJ62"/>
<name>A0A8T0DJ62_9TREM</name>
<accession>A0A8T0DJ62</accession>
<dbReference type="Pfam" id="PF08544">
    <property type="entry name" value="GHMP_kinases_C"/>
    <property type="match status" value="1"/>
</dbReference>
<feature type="domain" description="GHMP kinase C-terminal" evidence="3">
    <location>
        <begin position="160"/>
        <end position="215"/>
    </location>
</feature>
<feature type="non-terminal residue" evidence="4">
    <location>
        <position position="1"/>
    </location>
</feature>
<comment type="caution">
    <text evidence="4">The sequence shown here is derived from an EMBL/GenBank/DDBJ whole genome shotgun (WGS) entry which is preliminary data.</text>
</comment>
<dbReference type="GO" id="GO:0005524">
    <property type="term" value="F:ATP binding"/>
    <property type="evidence" value="ECO:0007669"/>
    <property type="project" value="UniProtKB-KW"/>
</dbReference>
<dbReference type="Proteomes" id="UP000699462">
    <property type="component" value="Unassembled WGS sequence"/>
</dbReference>
<dbReference type="InterPro" id="IPR036554">
    <property type="entry name" value="GHMP_kinase_C_sf"/>
</dbReference>
<dbReference type="EMBL" id="JTDF01004347">
    <property type="protein sequence ID" value="KAF8566974.1"/>
    <property type="molecule type" value="Genomic_DNA"/>
</dbReference>
<evidence type="ECO:0000256" key="2">
    <source>
        <dbReference type="ARBA" id="ARBA00022840"/>
    </source>
</evidence>
<dbReference type="GO" id="GO:0004335">
    <property type="term" value="F:galactokinase activity"/>
    <property type="evidence" value="ECO:0007669"/>
    <property type="project" value="TreeGrafter"/>
</dbReference>
<dbReference type="SUPFAM" id="SSF55060">
    <property type="entry name" value="GHMP Kinase, C-terminal domain"/>
    <property type="match status" value="1"/>
</dbReference>
<evidence type="ECO:0000313" key="4">
    <source>
        <dbReference type="EMBL" id="KAF8566974.1"/>
    </source>
</evidence>
<evidence type="ECO:0000256" key="1">
    <source>
        <dbReference type="ARBA" id="ARBA00022741"/>
    </source>
</evidence>
<keyword evidence="1" id="KW-0547">Nucleotide-binding</keyword>
<reference evidence="4 5" key="1">
    <citation type="submission" date="2019-07" db="EMBL/GenBank/DDBJ databases">
        <title>Annotation for the trematode Paragonimus westermani.</title>
        <authorList>
            <person name="Choi Y.-J."/>
        </authorList>
    </citation>
    <scope>NUCLEOTIDE SEQUENCE [LARGE SCALE GENOMIC DNA]</scope>
    <source>
        <strain evidence="4">180907_Pwestermani</strain>
    </source>
</reference>
<dbReference type="PANTHER" id="PTHR10457:SF7">
    <property type="entry name" value="GALACTOKINASE-RELATED"/>
    <property type="match status" value="1"/>
</dbReference>